<name>A0A218XEP4_PUNGR</name>
<dbReference type="Proteomes" id="UP000515151">
    <property type="component" value="Chromosome 4"/>
</dbReference>
<dbReference type="PANTHER" id="PTHR48478">
    <property type="entry name" value="LECTIN-LIKE"/>
    <property type="match status" value="1"/>
</dbReference>
<evidence type="ECO:0000313" key="4">
    <source>
        <dbReference type="RefSeq" id="XP_031391713.1"/>
    </source>
</evidence>
<dbReference type="RefSeq" id="XP_031391713.1">
    <property type="nucleotide sequence ID" value="XM_031535853.1"/>
</dbReference>
<evidence type="ECO:0000313" key="1">
    <source>
        <dbReference type="EMBL" id="OWM83278.1"/>
    </source>
</evidence>
<gene>
    <name evidence="4" type="primary">LOC116203890</name>
    <name evidence="1" type="ORF">CDL15_Pgr012759</name>
</gene>
<proteinExistence type="predicted"/>
<dbReference type="GeneID" id="116203890"/>
<protein>
    <submittedName>
        <fullName evidence="4">Protein PHLOEM PROTEIN 2-LIKE A1-like</fullName>
    </submittedName>
</protein>
<dbReference type="InterPro" id="IPR052147">
    <property type="entry name" value="PP2-like/Lectin"/>
</dbReference>
<reference evidence="1" key="2">
    <citation type="submission" date="2017-06" db="EMBL/GenBank/DDBJ databases">
        <title>The pomegranate genome and the genomics of punicalagin biosynthesis.</title>
        <authorList>
            <person name="Xu C."/>
        </authorList>
    </citation>
    <scope>NUCLEOTIDE SEQUENCE [LARGE SCALE GENOMIC DNA]</scope>
    <source>
        <tissue evidence="1">Fresh leaf</tissue>
    </source>
</reference>
<reference evidence="2" key="1">
    <citation type="journal article" date="2017" name="Plant J.">
        <title>The pomegranate (Punica granatum L.) genome and the genomics of punicalagin biosynthesis.</title>
        <authorList>
            <person name="Qin G."/>
            <person name="Xu C."/>
            <person name="Ming R."/>
            <person name="Tang H."/>
            <person name="Guyot R."/>
            <person name="Kramer E.M."/>
            <person name="Hu Y."/>
            <person name="Yi X."/>
            <person name="Qi Y."/>
            <person name="Xu X."/>
            <person name="Gao Z."/>
            <person name="Pan H."/>
            <person name="Jian J."/>
            <person name="Tian Y."/>
            <person name="Yue Z."/>
            <person name="Xu Y."/>
        </authorList>
    </citation>
    <scope>NUCLEOTIDE SEQUENCE [LARGE SCALE GENOMIC DNA]</scope>
    <source>
        <strain evidence="2">cv. Dabenzi</strain>
    </source>
</reference>
<evidence type="ECO:0000313" key="3">
    <source>
        <dbReference type="Proteomes" id="UP000515151"/>
    </source>
</evidence>
<dbReference type="Pfam" id="PF14299">
    <property type="entry name" value="PP2"/>
    <property type="match status" value="1"/>
</dbReference>
<dbReference type="OrthoDB" id="533833at2759"/>
<dbReference type="PANTHER" id="PTHR48478:SF1">
    <property type="entry name" value="LECTIN-LIKE"/>
    <property type="match status" value="1"/>
</dbReference>
<keyword evidence="3" id="KW-1185">Reference proteome</keyword>
<reference evidence="3" key="3">
    <citation type="journal article" date="2020" name="Plant Biotechnol. J.">
        <title>The pomegranate (Punica granatum L.) draft genome dissects genetic divergence between soft- and hard-seeded cultivars.</title>
        <authorList>
            <person name="Luo X."/>
            <person name="Li H."/>
            <person name="Wu Z."/>
            <person name="Yao W."/>
            <person name="Zhao P."/>
            <person name="Cao D."/>
            <person name="Yu H."/>
            <person name="Li K."/>
            <person name="Poudel K."/>
            <person name="Zhao D."/>
            <person name="Zhang F."/>
            <person name="Xia X."/>
            <person name="Chen L."/>
            <person name="Wang Q."/>
            <person name="Jing D."/>
            <person name="Cao S."/>
        </authorList>
    </citation>
    <scope>NUCLEOTIDE SEQUENCE [LARGE SCALE GENOMIC DNA]</scope>
</reference>
<reference evidence="4" key="4">
    <citation type="submission" date="2025-04" db="UniProtKB">
        <authorList>
            <consortium name="RefSeq"/>
        </authorList>
    </citation>
    <scope>IDENTIFICATION</scope>
    <source>
        <tissue evidence="4">Leaf</tissue>
    </source>
</reference>
<dbReference type="InterPro" id="IPR025886">
    <property type="entry name" value="PP2-like"/>
</dbReference>
<dbReference type="GO" id="GO:0030246">
    <property type="term" value="F:carbohydrate binding"/>
    <property type="evidence" value="ECO:0007669"/>
    <property type="project" value="InterPro"/>
</dbReference>
<dbReference type="EMBL" id="MTKT01001932">
    <property type="protein sequence ID" value="OWM83278.1"/>
    <property type="molecule type" value="Genomic_DNA"/>
</dbReference>
<accession>A0A218XEP4</accession>
<organism evidence="1 2">
    <name type="scientific">Punica granatum</name>
    <name type="common">Pomegranate</name>
    <dbReference type="NCBI Taxonomy" id="22663"/>
    <lineage>
        <taxon>Eukaryota</taxon>
        <taxon>Viridiplantae</taxon>
        <taxon>Streptophyta</taxon>
        <taxon>Embryophyta</taxon>
        <taxon>Tracheophyta</taxon>
        <taxon>Spermatophyta</taxon>
        <taxon>Magnoliopsida</taxon>
        <taxon>eudicotyledons</taxon>
        <taxon>Gunneridae</taxon>
        <taxon>Pentapetalae</taxon>
        <taxon>rosids</taxon>
        <taxon>malvids</taxon>
        <taxon>Myrtales</taxon>
        <taxon>Lythraceae</taxon>
        <taxon>Punica</taxon>
    </lineage>
</organism>
<sequence length="182" mass="21162">MHMEVDKEAAVLESPIFVEHKTKKKWIDEKSRVCLMLYARSLYITWGNREYWIWDCFKETTEENIEVAKVSHICWLDVRGKLSMSDLTPRAEYEVVYRVKLSKNAFGWELPVTLKLSLPNGTVRHRQVSLLEKPRGSIIELSVGHFIVEDDETGEVCFDLYEHGGHWKCGLIVHGAIIRSKN</sequence>
<dbReference type="AlphaFoldDB" id="A0A218XEP4"/>
<evidence type="ECO:0000313" key="2">
    <source>
        <dbReference type="Proteomes" id="UP000197138"/>
    </source>
</evidence>
<dbReference type="Proteomes" id="UP000197138">
    <property type="component" value="Unassembled WGS sequence"/>
</dbReference>